<dbReference type="Gene3D" id="3.50.50.60">
    <property type="entry name" value="FAD/NAD(P)-binding domain"/>
    <property type="match status" value="1"/>
</dbReference>
<dbReference type="EMBL" id="BARS01026630">
    <property type="protein sequence ID" value="GAG02771.1"/>
    <property type="molecule type" value="Genomic_DNA"/>
</dbReference>
<gene>
    <name evidence="2" type="ORF">S01H1_41952</name>
</gene>
<protein>
    <recommendedName>
        <fullName evidence="1">Pyridine nucleotide-disulphide oxidoreductase dimerisation domain-containing protein</fullName>
    </recommendedName>
</protein>
<feature type="domain" description="Pyridine nucleotide-disulphide oxidoreductase dimerisation" evidence="1">
    <location>
        <begin position="2"/>
        <end position="94"/>
    </location>
</feature>
<name>X0VQC7_9ZZZZ</name>
<sequence length="109" mass="11715">RTGLNVEEAERFGFDPMEVMIQGRTRAHAHPGASTIGVQMVGDRKSGRLLGVQMVGKEGAAHRVNAPAVALHAKMTVGEFSQSDLAYAPPFSPVWDPMLTAASQLLKKM</sequence>
<feature type="non-terminal residue" evidence="2">
    <location>
        <position position="1"/>
    </location>
</feature>
<dbReference type="AlphaFoldDB" id="X0VQC7"/>
<dbReference type="InterPro" id="IPR004099">
    <property type="entry name" value="Pyr_nucl-diS_OxRdtase_dimer"/>
</dbReference>
<dbReference type="Pfam" id="PF02852">
    <property type="entry name" value="Pyr_redox_dim"/>
    <property type="match status" value="1"/>
</dbReference>
<proteinExistence type="predicted"/>
<accession>X0VQC7</accession>
<evidence type="ECO:0000259" key="1">
    <source>
        <dbReference type="Pfam" id="PF02852"/>
    </source>
</evidence>
<evidence type="ECO:0000313" key="2">
    <source>
        <dbReference type="EMBL" id="GAG02771.1"/>
    </source>
</evidence>
<dbReference type="SUPFAM" id="SSF55424">
    <property type="entry name" value="FAD/NAD-linked reductases, dimerisation (C-terminal) domain"/>
    <property type="match status" value="1"/>
</dbReference>
<dbReference type="InterPro" id="IPR016156">
    <property type="entry name" value="FAD/NAD-linked_Rdtase_dimer_sf"/>
</dbReference>
<reference evidence="2" key="1">
    <citation type="journal article" date="2014" name="Front. Microbiol.">
        <title>High frequency of phylogenetically diverse reductive dehalogenase-homologous genes in deep subseafloor sedimentary metagenomes.</title>
        <authorList>
            <person name="Kawai M."/>
            <person name="Futagami T."/>
            <person name="Toyoda A."/>
            <person name="Takaki Y."/>
            <person name="Nishi S."/>
            <person name="Hori S."/>
            <person name="Arai W."/>
            <person name="Tsubouchi T."/>
            <person name="Morono Y."/>
            <person name="Uchiyama I."/>
            <person name="Ito T."/>
            <person name="Fujiyama A."/>
            <person name="Inagaki F."/>
            <person name="Takami H."/>
        </authorList>
    </citation>
    <scope>NUCLEOTIDE SEQUENCE</scope>
    <source>
        <strain evidence="2">Expedition CK06-06</strain>
    </source>
</reference>
<dbReference type="InterPro" id="IPR036188">
    <property type="entry name" value="FAD/NAD-bd_sf"/>
</dbReference>
<comment type="caution">
    <text evidence="2">The sequence shown here is derived from an EMBL/GenBank/DDBJ whole genome shotgun (WGS) entry which is preliminary data.</text>
</comment>
<organism evidence="2">
    <name type="scientific">marine sediment metagenome</name>
    <dbReference type="NCBI Taxonomy" id="412755"/>
    <lineage>
        <taxon>unclassified sequences</taxon>
        <taxon>metagenomes</taxon>
        <taxon>ecological metagenomes</taxon>
    </lineage>
</organism>